<dbReference type="AlphaFoldDB" id="A0A1B7HQC5"/>
<gene>
    <name evidence="1" type="ORF">M977_03925</name>
</gene>
<proteinExistence type="predicted"/>
<evidence type="ECO:0000313" key="1">
    <source>
        <dbReference type="EMBL" id="OAT17841.1"/>
    </source>
</evidence>
<dbReference type="Proteomes" id="UP000078504">
    <property type="component" value="Unassembled WGS sequence"/>
</dbReference>
<accession>A0A1B7HQC5</accession>
<dbReference type="RefSeq" id="WP_064518283.1">
    <property type="nucleotide sequence ID" value="NZ_LXEP01000035.1"/>
</dbReference>
<comment type="caution">
    <text evidence="1">The sequence shown here is derived from an EMBL/GenBank/DDBJ whole genome shotgun (WGS) entry which is preliminary data.</text>
</comment>
<protein>
    <submittedName>
        <fullName evidence="1">Uncharacterized protein</fullName>
    </submittedName>
</protein>
<organism evidence="1 2">
    <name type="scientific">Buttiauxella gaviniae ATCC 51604</name>
    <dbReference type="NCBI Taxonomy" id="1354253"/>
    <lineage>
        <taxon>Bacteria</taxon>
        <taxon>Pseudomonadati</taxon>
        <taxon>Pseudomonadota</taxon>
        <taxon>Gammaproteobacteria</taxon>
        <taxon>Enterobacterales</taxon>
        <taxon>Enterobacteriaceae</taxon>
        <taxon>Buttiauxella</taxon>
    </lineage>
</organism>
<sequence length="91" mass="10301">MFSLLRQVTGIFQFQHRPVVPVVHVPAYPELAKGQARHFRDSVTLAPWLVSFNSDFGTYYCQPVGNTRLLRQSYICNELDARLVPAGTGIH</sequence>
<reference evidence="1 2" key="1">
    <citation type="submission" date="2016-04" db="EMBL/GenBank/DDBJ databases">
        <title>ATOL: Assembling a taxonomically balanced genome-scale reconstruction of the evolutionary history of the Enterobacteriaceae.</title>
        <authorList>
            <person name="Plunkett G.III."/>
            <person name="Neeno-Eckwall E.C."/>
            <person name="Glasner J.D."/>
            <person name="Perna N.T."/>
        </authorList>
    </citation>
    <scope>NUCLEOTIDE SEQUENCE [LARGE SCALE GENOMIC DNA]</scope>
    <source>
        <strain evidence="1 2">ATCC 51604</strain>
    </source>
</reference>
<dbReference type="PATRIC" id="fig|1354253.4.peg.4009"/>
<dbReference type="EMBL" id="LXEP01000035">
    <property type="protein sequence ID" value="OAT17841.1"/>
    <property type="molecule type" value="Genomic_DNA"/>
</dbReference>
<name>A0A1B7HQC5_9ENTR</name>
<evidence type="ECO:0000313" key="2">
    <source>
        <dbReference type="Proteomes" id="UP000078504"/>
    </source>
</evidence>